<dbReference type="Proteomes" id="UP001189429">
    <property type="component" value="Unassembled WGS sequence"/>
</dbReference>
<reference evidence="2" key="1">
    <citation type="submission" date="2023-10" db="EMBL/GenBank/DDBJ databases">
        <authorList>
            <person name="Chen Y."/>
            <person name="Shah S."/>
            <person name="Dougan E. K."/>
            <person name="Thang M."/>
            <person name="Chan C."/>
        </authorList>
    </citation>
    <scope>NUCLEOTIDE SEQUENCE [LARGE SCALE GENOMIC DNA]</scope>
</reference>
<accession>A0ABN9YC89</accession>
<feature type="compositionally biased region" description="Low complexity" evidence="1">
    <location>
        <begin position="263"/>
        <end position="275"/>
    </location>
</feature>
<feature type="compositionally biased region" description="Basic and acidic residues" evidence="1">
    <location>
        <begin position="31"/>
        <end position="40"/>
    </location>
</feature>
<feature type="region of interest" description="Disordered" evidence="1">
    <location>
        <begin position="182"/>
        <end position="301"/>
    </location>
</feature>
<dbReference type="EMBL" id="CAUYUJ010022392">
    <property type="protein sequence ID" value="CAK0910389.1"/>
    <property type="molecule type" value="Genomic_DNA"/>
</dbReference>
<feature type="region of interest" description="Disordered" evidence="1">
    <location>
        <begin position="1"/>
        <end position="74"/>
    </location>
</feature>
<feature type="compositionally biased region" description="Low complexity" evidence="1">
    <location>
        <begin position="61"/>
        <end position="70"/>
    </location>
</feature>
<name>A0ABN9YC89_9DINO</name>
<proteinExistence type="predicted"/>
<protein>
    <submittedName>
        <fullName evidence="2">Uncharacterized protein</fullName>
    </submittedName>
</protein>
<keyword evidence="3" id="KW-1185">Reference proteome</keyword>
<sequence length="307" mass="33468">MLSSRCLGHGNAAHQPRLPPACSAPNSAMAKEAEFGHIEGEAEGEAQLEEGGREEDHEGEQLQQQRAAVSRSRRTKKAWPASVLHLPVRTEGTVLIVLSALDLAGARRQVPRCWPGLRAMSNISAAIADDYNKYKFGGGRAGKYNPQVLTGKQQVDSIDLAPKQRLELQAYKDAERALKRQLRDAEGGRAGGFNDRQVVEKRPEAQSFSQGQRQGQLGSGWDASAPNRPWIAHGGPDSPLRPGARGSAIGGPSPLHRRRIADPSSVASPTSWSSPNAPPHHRWPPLRPSRGSDARGVESWTPWQIWW</sequence>
<comment type="caution">
    <text evidence="2">The sequence shown here is derived from an EMBL/GenBank/DDBJ whole genome shotgun (WGS) entry which is preliminary data.</text>
</comment>
<evidence type="ECO:0000313" key="2">
    <source>
        <dbReference type="EMBL" id="CAK0910389.1"/>
    </source>
</evidence>
<evidence type="ECO:0000256" key="1">
    <source>
        <dbReference type="SAM" id="MobiDB-lite"/>
    </source>
</evidence>
<feature type="compositionally biased region" description="Low complexity" evidence="1">
    <location>
        <begin position="206"/>
        <end position="220"/>
    </location>
</feature>
<gene>
    <name evidence="2" type="ORF">PCOR1329_LOCUS84584</name>
</gene>
<feature type="compositionally biased region" description="Basic and acidic residues" evidence="1">
    <location>
        <begin position="50"/>
        <end position="60"/>
    </location>
</feature>
<evidence type="ECO:0000313" key="3">
    <source>
        <dbReference type="Proteomes" id="UP001189429"/>
    </source>
</evidence>
<organism evidence="2 3">
    <name type="scientific">Prorocentrum cordatum</name>
    <dbReference type="NCBI Taxonomy" id="2364126"/>
    <lineage>
        <taxon>Eukaryota</taxon>
        <taxon>Sar</taxon>
        <taxon>Alveolata</taxon>
        <taxon>Dinophyceae</taxon>
        <taxon>Prorocentrales</taxon>
        <taxon>Prorocentraceae</taxon>
        <taxon>Prorocentrum</taxon>
    </lineage>
</organism>